<evidence type="ECO:0000313" key="7">
    <source>
        <dbReference type="Proteomes" id="UP000092154"/>
    </source>
</evidence>
<feature type="compositionally biased region" description="Polar residues" evidence="4">
    <location>
        <begin position="415"/>
        <end position="424"/>
    </location>
</feature>
<feature type="compositionally biased region" description="Polar residues" evidence="4">
    <location>
        <begin position="141"/>
        <end position="163"/>
    </location>
</feature>
<evidence type="ECO:0000256" key="4">
    <source>
        <dbReference type="SAM" id="MobiDB-lite"/>
    </source>
</evidence>
<organism evidence="6 7">
    <name type="scientific">Rhizopogon vinicolor AM-OR11-026</name>
    <dbReference type="NCBI Taxonomy" id="1314800"/>
    <lineage>
        <taxon>Eukaryota</taxon>
        <taxon>Fungi</taxon>
        <taxon>Dikarya</taxon>
        <taxon>Basidiomycota</taxon>
        <taxon>Agaricomycotina</taxon>
        <taxon>Agaricomycetes</taxon>
        <taxon>Agaricomycetidae</taxon>
        <taxon>Boletales</taxon>
        <taxon>Suillineae</taxon>
        <taxon>Rhizopogonaceae</taxon>
        <taxon>Rhizopogon</taxon>
    </lineage>
</organism>
<feature type="compositionally biased region" description="Pro residues" evidence="4">
    <location>
        <begin position="573"/>
        <end position="582"/>
    </location>
</feature>
<dbReference type="SUPFAM" id="SSF52113">
    <property type="entry name" value="BRCT domain"/>
    <property type="match status" value="2"/>
</dbReference>
<dbReference type="InterPro" id="IPR041297">
    <property type="entry name" value="Crb2_Tudor"/>
</dbReference>
<feature type="compositionally biased region" description="Polar residues" evidence="4">
    <location>
        <begin position="372"/>
        <end position="384"/>
    </location>
</feature>
<feature type="region of interest" description="Disordered" evidence="4">
    <location>
        <begin position="556"/>
        <end position="753"/>
    </location>
</feature>
<feature type="region of interest" description="Disordered" evidence="4">
    <location>
        <begin position="221"/>
        <end position="358"/>
    </location>
</feature>
<dbReference type="EMBL" id="KV448270">
    <property type="protein sequence ID" value="OAX38923.1"/>
    <property type="molecule type" value="Genomic_DNA"/>
</dbReference>
<dbReference type="CDD" id="cd17724">
    <property type="entry name" value="BRCT_p53bp1_rpt2"/>
    <property type="match status" value="1"/>
</dbReference>
<gene>
    <name evidence="6" type="ORF">K503DRAFT_740390</name>
</gene>
<comment type="subcellular location">
    <subcellularLocation>
        <location evidence="1">Nucleus</location>
    </subcellularLocation>
</comment>
<feature type="domain" description="DNA repair protein Crb2 Tudor" evidence="5">
    <location>
        <begin position="774"/>
        <end position="821"/>
    </location>
</feature>
<keyword evidence="2" id="KW-0227">DNA damage</keyword>
<dbReference type="InterPro" id="IPR047252">
    <property type="entry name" value="TP53BP1-like"/>
</dbReference>
<dbReference type="CDD" id="cd17745">
    <property type="entry name" value="BRCT_p53bp1_rpt1"/>
    <property type="match status" value="1"/>
</dbReference>
<feature type="region of interest" description="Disordered" evidence="4">
    <location>
        <begin position="30"/>
        <end position="204"/>
    </location>
</feature>
<reference evidence="6 7" key="1">
    <citation type="submission" date="2016-06" db="EMBL/GenBank/DDBJ databases">
        <title>Comparative genomics of the ectomycorrhizal sister species Rhizopogon vinicolor and Rhizopogon vesiculosus (Basidiomycota: Boletales) reveals a divergence of the mating type B locus.</title>
        <authorList>
            <consortium name="DOE Joint Genome Institute"/>
            <person name="Mujic A.B."/>
            <person name="Kuo A."/>
            <person name="Tritt A."/>
            <person name="Lipzen A."/>
            <person name="Chen C."/>
            <person name="Johnson J."/>
            <person name="Sharma A."/>
            <person name="Barry K."/>
            <person name="Grigoriev I.V."/>
            <person name="Spatafora J.W."/>
        </authorList>
    </citation>
    <scope>NUCLEOTIDE SEQUENCE [LARGE SCALE GENOMIC DNA]</scope>
    <source>
        <strain evidence="6 7">AM-OR11-026</strain>
    </source>
</reference>
<feature type="compositionally biased region" description="Polar residues" evidence="4">
    <location>
        <begin position="320"/>
        <end position="329"/>
    </location>
</feature>
<dbReference type="GO" id="GO:0045944">
    <property type="term" value="P:positive regulation of transcription by RNA polymerase II"/>
    <property type="evidence" value="ECO:0007669"/>
    <property type="project" value="TreeGrafter"/>
</dbReference>
<dbReference type="InterPro" id="IPR047250">
    <property type="entry name" value="BRCT_p53bp1-like_rpt2"/>
</dbReference>
<dbReference type="Gene3D" id="2.30.30.140">
    <property type="match status" value="1"/>
</dbReference>
<dbReference type="GO" id="GO:0000077">
    <property type="term" value="P:DNA damage checkpoint signaling"/>
    <property type="evidence" value="ECO:0007669"/>
    <property type="project" value="TreeGrafter"/>
</dbReference>
<dbReference type="STRING" id="1314800.A0A1B7N250"/>
<dbReference type="OrthoDB" id="129353at2759"/>
<proteinExistence type="predicted"/>
<sequence>MDLFNDHSDPVESQPTQLLQHALTTATKTVEHRKEWGLNEQREQEEDGDNISKDFSTDSILVPPAQSSTSPYQLNWLAPTQTQPQVVHKEQEMVEEGEDSQKENTPTSNENKHEKVARTRSSSPQSSSTKPIKGSHADSLNPRTASGTGKANVAKSVSFQSPRQAPIVQPLLQPTKSLPAVPSRRQRYPSPPSQDSFGGAVSQDPAANYIAQATQVFEVPLSDLGHTPNDLSMDDRVAHSSDSQEDEGNDSWMDKIRRAYEQTKSEEASGSILVAGTPSQSDASQGSSRNINFPHPDASQLLNDEDSLESVGAQRGRYGSQPNTSQSSLLVAEDESTAEKKHITISEELAPTQPSTPMQNDLALTEEMYARTLSSRSARATAGTTPGPRSLLSLIHPDQRARRLRQMTAQAPPASDNTARQPVQTRHAYAGTQPSTLVAARPSDVLSEDNDVPLSIKQPASRRHPQLPQPRARSIPQGSDNFDVVPDSEPPAPSTATPARDLKFAQCPKKRPFSPLSPMSEHGSGEIVADSVEVPESSQDLEGDVPLAVLLQVKSAKSAAKPAPGKVRSSRKLPPPPPPPVPVKKAKPPAIKPKSSTRGKKNVKKESGEIPTSAPEQDLQDPSPVPERVATPTAVPPSVKKGGRKGKAPVVPARKSTRTRAAPAAIGRKRQHSSDTEASDEGPCQDEIRSTPKAAKQEEEELTDDEDHVEADPVVLKVTSSRKRRRVEDVKPTRAPSKASTLSKTSDTPVQPTKAAQRLRLTASASRAVTTQPATRVFGLWKQDGHYYAGTVYSLQAGTRYLIKFDDTTQDYVDITKLRRCELRIGDAVILVEGDVRGTVVDVTEMGAGSIGVEVDDGSDVMTSNAKIANIRVASRAILSHWKDRTLTADSIVTVVRPKPLQATPSPSKMSLMSATSVKQKKPFAKTGFVVTLTVGNKNPEKMKDDAMLAIKHNGGMVIDDWSSIFSMEGVHSQSNKRWTASQEDFKFRPKPEFEGLERVFLLADDCNQKPKFLVALALGIPCLSYDWVQNDHLNKQISPDWQNHLLPAGFSEPLSARVSQLVDFDWGNCKEHLSDIMSNMVASKLFSGKTILCLGADFVPLPPRGGRKGGADTANEASRFVPWIIICMGASRVEAVTEVKFASKDLSAYDYVVIKEFCERPKDLPEDDDITVAHVPWVKDCLIAGRLLPLVDS</sequence>
<accession>A0A1B7N250</accession>
<dbReference type="PANTHER" id="PTHR15321">
    <property type="entry name" value="TUMOR SUPPRESSOR P53-BINDING PROTEIN 1"/>
    <property type="match status" value="1"/>
</dbReference>
<evidence type="ECO:0000256" key="3">
    <source>
        <dbReference type="ARBA" id="ARBA00023242"/>
    </source>
</evidence>
<feature type="compositionally biased region" description="Acidic residues" evidence="4">
    <location>
        <begin position="698"/>
        <end position="709"/>
    </location>
</feature>
<protein>
    <recommendedName>
        <fullName evidence="5">DNA repair protein Crb2 Tudor domain-containing protein</fullName>
    </recommendedName>
</protein>
<dbReference type="Gene3D" id="3.40.50.10190">
    <property type="entry name" value="BRCT domain"/>
    <property type="match status" value="1"/>
</dbReference>
<dbReference type="PANTHER" id="PTHR15321:SF3">
    <property type="entry name" value="TP53-BINDING PROTEIN 1"/>
    <property type="match status" value="1"/>
</dbReference>
<feature type="compositionally biased region" description="Basic and acidic residues" evidence="4">
    <location>
        <begin position="30"/>
        <end position="42"/>
    </location>
</feature>
<keyword evidence="3" id="KW-0539">Nucleus</keyword>
<feature type="compositionally biased region" description="Basic and acidic residues" evidence="4">
    <location>
        <begin position="252"/>
        <end position="267"/>
    </location>
</feature>
<dbReference type="SUPFAM" id="SSF63748">
    <property type="entry name" value="Tudor/PWWP/MBT"/>
    <property type="match status" value="1"/>
</dbReference>
<feature type="compositionally biased region" description="Polar residues" evidence="4">
    <location>
        <begin position="738"/>
        <end position="751"/>
    </location>
</feature>
<feature type="region of interest" description="Disordered" evidence="4">
    <location>
        <begin position="372"/>
        <end position="540"/>
    </location>
</feature>
<feature type="compositionally biased region" description="Low complexity" evidence="4">
    <location>
        <begin position="556"/>
        <end position="566"/>
    </location>
</feature>
<keyword evidence="7" id="KW-1185">Reference proteome</keyword>
<name>A0A1B7N250_9AGAM</name>
<dbReference type="GO" id="GO:0042393">
    <property type="term" value="F:histone binding"/>
    <property type="evidence" value="ECO:0007669"/>
    <property type="project" value="TreeGrafter"/>
</dbReference>
<dbReference type="Pfam" id="PF18115">
    <property type="entry name" value="Tudor_3"/>
    <property type="match status" value="1"/>
</dbReference>
<dbReference type="InParanoid" id="A0A1B7N250"/>
<evidence type="ECO:0000259" key="5">
    <source>
        <dbReference type="Pfam" id="PF18115"/>
    </source>
</evidence>
<feature type="compositionally biased region" description="Polar residues" evidence="4">
    <location>
        <begin position="57"/>
        <end position="85"/>
    </location>
</feature>
<evidence type="ECO:0000313" key="6">
    <source>
        <dbReference type="EMBL" id="OAX38923.1"/>
    </source>
</evidence>
<feature type="compositionally biased region" description="Polar residues" evidence="4">
    <location>
        <begin position="277"/>
        <end position="291"/>
    </location>
</feature>
<dbReference type="Proteomes" id="UP000092154">
    <property type="component" value="Unassembled WGS sequence"/>
</dbReference>
<dbReference type="AlphaFoldDB" id="A0A1B7N250"/>
<dbReference type="InterPro" id="IPR036420">
    <property type="entry name" value="BRCT_dom_sf"/>
</dbReference>
<evidence type="ECO:0000256" key="2">
    <source>
        <dbReference type="ARBA" id="ARBA00022763"/>
    </source>
</evidence>
<dbReference type="GO" id="GO:0005634">
    <property type="term" value="C:nucleus"/>
    <property type="evidence" value="ECO:0007669"/>
    <property type="project" value="UniProtKB-SubCell"/>
</dbReference>
<dbReference type="InterPro" id="IPR047249">
    <property type="entry name" value="BRCT_p53bp1-like_rpt1"/>
</dbReference>
<evidence type="ECO:0000256" key="1">
    <source>
        <dbReference type="ARBA" id="ARBA00004123"/>
    </source>
</evidence>